<reference evidence="1 2" key="1">
    <citation type="submission" date="2018-06" db="EMBL/GenBank/DDBJ databases">
        <authorList>
            <consortium name="Pathogen Informatics"/>
            <person name="Doyle S."/>
        </authorList>
    </citation>
    <scope>NUCLEOTIDE SEQUENCE [LARGE SCALE GENOMIC DNA]</scope>
    <source>
        <strain evidence="1 2">NCTC11661</strain>
    </source>
</reference>
<name>A0A380ZST2_9FLAO</name>
<evidence type="ECO:0000313" key="1">
    <source>
        <dbReference type="EMBL" id="SUV52393.1"/>
    </source>
</evidence>
<organism evidence="1 2">
    <name type="scientific">Bergeyella zoohelcum</name>
    <dbReference type="NCBI Taxonomy" id="1015"/>
    <lineage>
        <taxon>Bacteria</taxon>
        <taxon>Pseudomonadati</taxon>
        <taxon>Bacteroidota</taxon>
        <taxon>Flavobacteriia</taxon>
        <taxon>Flavobacteriales</taxon>
        <taxon>Weeksellaceae</taxon>
        <taxon>Bergeyella</taxon>
    </lineage>
</organism>
<gene>
    <name evidence="1" type="ORF">NCTC11661_01531</name>
</gene>
<accession>A0A380ZST2</accession>
<evidence type="ECO:0000313" key="2">
    <source>
        <dbReference type="Proteomes" id="UP000255515"/>
    </source>
</evidence>
<dbReference type="Proteomes" id="UP000255515">
    <property type="component" value="Unassembled WGS sequence"/>
</dbReference>
<dbReference type="AlphaFoldDB" id="A0A380ZST2"/>
<protein>
    <submittedName>
        <fullName evidence="1">Uncharacterized protein</fullName>
    </submittedName>
</protein>
<proteinExistence type="predicted"/>
<dbReference type="EMBL" id="UFTJ01000003">
    <property type="protein sequence ID" value="SUV52393.1"/>
    <property type="molecule type" value="Genomic_DNA"/>
</dbReference>
<sequence length="260" mass="29726">MLMFTTSWFLSGQNFGGLIVVEDKETAYLNQIFVTNLNRHKTVLADPTGKFTLPVQIGDVVRFTSIVTERKDIKITEKHLIEQNNIVPLSLYYYNIGDVFIKPFKPTKNIQKDVLALKVKDKISPIKRAVGLPEPKIDPETALAGDAPAAFTGGGLTLNIEAIYDIISGEKKKKQRLRKYNIMQNGLNEVKQYFGTAYFKTMGIPEHLIDNFLQFVYSSENIQGYIEQKNYEALKIPMDKYLPIYQNRLKNSKLLDMQLH</sequence>